<reference evidence="2 3" key="1">
    <citation type="submission" date="2018-05" db="EMBL/GenBank/DDBJ databases">
        <title>Abyssibacter profundi OUC007T gen. nov., sp. nov, a marine bacterium isolated from seawater of the Mariana Trench.</title>
        <authorList>
            <person name="Zhou S."/>
        </authorList>
    </citation>
    <scope>NUCLEOTIDE SEQUENCE [LARGE SCALE GENOMIC DNA]</scope>
    <source>
        <strain evidence="2 3">OUC007</strain>
    </source>
</reference>
<dbReference type="GO" id="GO:0016779">
    <property type="term" value="F:nucleotidyltransferase activity"/>
    <property type="evidence" value="ECO:0007669"/>
    <property type="project" value="UniProtKB-KW"/>
</dbReference>
<feature type="transmembrane region" description="Helical" evidence="1">
    <location>
        <begin position="106"/>
        <end position="130"/>
    </location>
</feature>
<dbReference type="EMBL" id="QEQK01000015">
    <property type="protein sequence ID" value="PWN55009.1"/>
    <property type="molecule type" value="Genomic_DNA"/>
</dbReference>
<comment type="caution">
    <text evidence="2">The sequence shown here is derived from an EMBL/GenBank/DDBJ whole genome shotgun (WGS) entry which is preliminary data.</text>
</comment>
<feature type="transmembrane region" description="Helical" evidence="1">
    <location>
        <begin position="77"/>
        <end position="94"/>
    </location>
</feature>
<proteinExistence type="predicted"/>
<dbReference type="Proteomes" id="UP000251800">
    <property type="component" value="Unassembled WGS sequence"/>
</dbReference>
<feature type="transmembrane region" description="Helical" evidence="1">
    <location>
        <begin position="49"/>
        <end position="70"/>
    </location>
</feature>
<sequence>MEILLTRGTGFVLLVVGVIHVAPITGLLGPRQLASLYGVDVVGDPNLTLLLRHRAVLFGLLGASLMVMAFRPSLHTAALALALVSVASFLWLAAGEPGLSTPVRRVVWIDQLALGLLALAAAAQSGRWLLR</sequence>
<evidence type="ECO:0000256" key="1">
    <source>
        <dbReference type="SAM" id="Phobius"/>
    </source>
</evidence>
<accession>A0A383XQV5</accession>
<evidence type="ECO:0000313" key="2">
    <source>
        <dbReference type="EMBL" id="PWN55009.1"/>
    </source>
</evidence>
<keyword evidence="1" id="KW-0812">Transmembrane</keyword>
<keyword evidence="2" id="KW-0548">Nucleotidyltransferase</keyword>
<protein>
    <submittedName>
        <fullName evidence="2">Phosphopantetheine adenylyltransferase</fullName>
    </submittedName>
</protein>
<evidence type="ECO:0000313" key="3">
    <source>
        <dbReference type="Proteomes" id="UP000251800"/>
    </source>
</evidence>
<dbReference type="AlphaFoldDB" id="A0A383XQV5"/>
<feature type="transmembrane region" description="Helical" evidence="1">
    <location>
        <begin position="12"/>
        <end position="29"/>
    </location>
</feature>
<gene>
    <name evidence="2" type="ORF">DEH80_14845</name>
</gene>
<organism evidence="2 3">
    <name type="scientific">Abyssibacter profundi</name>
    <dbReference type="NCBI Taxonomy" id="2182787"/>
    <lineage>
        <taxon>Bacteria</taxon>
        <taxon>Pseudomonadati</taxon>
        <taxon>Pseudomonadota</taxon>
        <taxon>Gammaproteobacteria</taxon>
        <taxon>Chromatiales</taxon>
        <taxon>Oceanococcaceae</taxon>
        <taxon>Abyssibacter</taxon>
    </lineage>
</organism>
<keyword evidence="1" id="KW-0472">Membrane</keyword>
<name>A0A383XQV5_9GAMM</name>
<keyword evidence="2" id="KW-0808">Transferase</keyword>
<keyword evidence="1" id="KW-1133">Transmembrane helix</keyword>
<dbReference type="OrthoDB" id="1495227at2"/>
<keyword evidence="3" id="KW-1185">Reference proteome</keyword>